<dbReference type="SMART" id="SM00343">
    <property type="entry name" value="ZnF_C2HC"/>
    <property type="match status" value="1"/>
</dbReference>
<dbReference type="InterPro" id="IPR001878">
    <property type="entry name" value="Znf_CCHC"/>
</dbReference>
<dbReference type="InterPro" id="IPR032567">
    <property type="entry name" value="RTL1-rel"/>
</dbReference>
<accession>A0A5N5QLG9</accession>
<evidence type="ECO:0000256" key="3">
    <source>
        <dbReference type="SAM" id="MobiDB-lite"/>
    </source>
</evidence>
<gene>
    <name evidence="5" type="ORF">CTheo_4412</name>
</gene>
<keyword evidence="6" id="KW-1185">Reference proteome</keyword>
<evidence type="ECO:0000259" key="4">
    <source>
        <dbReference type="PROSITE" id="PS50158"/>
    </source>
</evidence>
<evidence type="ECO:0000313" key="6">
    <source>
        <dbReference type="Proteomes" id="UP000383932"/>
    </source>
</evidence>
<reference evidence="5 6" key="1">
    <citation type="journal article" date="2019" name="Fungal Biol. Biotechnol.">
        <title>Draft genome sequence of fastidious pathogen Ceratobasidium theobromae, which causes vascular-streak dieback in Theobroma cacao.</title>
        <authorList>
            <person name="Ali S.S."/>
            <person name="Asman A."/>
            <person name="Shao J."/>
            <person name="Firmansyah A.P."/>
            <person name="Susilo A.W."/>
            <person name="Rosmana A."/>
            <person name="McMahon P."/>
            <person name="Junaid M."/>
            <person name="Guest D."/>
            <person name="Kheng T.Y."/>
            <person name="Meinhardt L.W."/>
            <person name="Bailey B.A."/>
        </authorList>
    </citation>
    <scope>NUCLEOTIDE SEQUENCE [LARGE SCALE GENOMIC DNA]</scope>
    <source>
        <strain evidence="5 6">CT2</strain>
    </source>
</reference>
<dbReference type="InterPro" id="IPR036875">
    <property type="entry name" value="Znf_CCHC_sf"/>
</dbReference>
<dbReference type="GO" id="GO:0006397">
    <property type="term" value="P:mRNA processing"/>
    <property type="evidence" value="ECO:0007669"/>
    <property type="project" value="UniProtKB-KW"/>
</dbReference>
<feature type="compositionally biased region" description="Polar residues" evidence="3">
    <location>
        <begin position="1"/>
        <end position="10"/>
    </location>
</feature>
<feature type="domain" description="CCHC-type" evidence="4">
    <location>
        <begin position="532"/>
        <end position="547"/>
    </location>
</feature>
<dbReference type="PANTHER" id="PTHR15503">
    <property type="entry name" value="LDOC1 RELATED"/>
    <property type="match status" value="1"/>
</dbReference>
<dbReference type="InterPro" id="IPR021109">
    <property type="entry name" value="Peptidase_aspartic_dom_sf"/>
</dbReference>
<organism evidence="5 6">
    <name type="scientific">Ceratobasidium theobromae</name>
    <dbReference type="NCBI Taxonomy" id="1582974"/>
    <lineage>
        <taxon>Eukaryota</taxon>
        <taxon>Fungi</taxon>
        <taxon>Dikarya</taxon>
        <taxon>Basidiomycota</taxon>
        <taxon>Agaricomycotina</taxon>
        <taxon>Agaricomycetes</taxon>
        <taxon>Cantharellales</taxon>
        <taxon>Ceratobasidiaceae</taxon>
        <taxon>Ceratobasidium</taxon>
    </lineage>
</organism>
<sequence>MASRNPSQQRTSRHASRDPYQTRSRTQSAHQSPLISATALPGSHPEFTQSIREDPSPTVRPAQTQTDDIDDADPIATSGNVFHVLSTIENMQKLLLDQFDKLEKGFDDRLASLQGDITLLRAEIGTRIDSTDGTCHQKMGYLNSKMAKLETEIERNLNEREKDYNSRLEGIRTHMDTQRAAIIKRIESDSKYLDDAQSTRHKETIKKTDNIERELETILFSISELTPRPPSIRTEEEDEVPTHSPPATSTPLRNPCASHPTSTPSPPRRNDSPNLRTPRPRYDSTNDEENRGRSRERRTARPSIGNTTLGISDKELSKAIMKKPDAFDGKRGLSARTFMTQMETYFLTRTVAMGEIEKVYAVLTNMGNNPNAAAWTQPLLEQRNKGVEHPYLQSWEAFRTAFLLNFDDPTFQLKASDELMAITQTSSVAEYASRFRSLSAQVSWNDETLTAGFKRGLKPHIRTELMKATLFDNGRRSFEEWVTVAITLDNVLYTRTDRMANLPDRTGTNPDPRSRGVLVPEDQKELRRKEGRCIKCGKPGHQVRECRGRWTLEMNKTNPVKGKEGRISDDATEDREAAGLSPNTHIKFHKITEPIETLVDSGSSCNFIDISFARKNKLSLIALPNEREVQGINGKILQNRIRFKIQEKFEVEGREFNQKFYAMPLGGTNTILGMDWLKTAKPIIKWNPFEVCWEDEEILQGRTAWLPDEILDFADIFSEEAFKELPPH</sequence>
<evidence type="ECO:0000256" key="2">
    <source>
        <dbReference type="PROSITE-ProRule" id="PRU00047"/>
    </source>
</evidence>
<dbReference type="GO" id="GO:0008270">
    <property type="term" value="F:zinc ion binding"/>
    <property type="evidence" value="ECO:0007669"/>
    <property type="project" value="UniProtKB-KW"/>
</dbReference>
<name>A0A5N5QLG9_9AGAM</name>
<dbReference type="Proteomes" id="UP000383932">
    <property type="component" value="Unassembled WGS sequence"/>
</dbReference>
<dbReference type="EMBL" id="SSOP01000075">
    <property type="protein sequence ID" value="KAB5592147.1"/>
    <property type="molecule type" value="Genomic_DNA"/>
</dbReference>
<keyword evidence="2" id="KW-0862">Zinc</keyword>
<dbReference type="SUPFAM" id="SSF57756">
    <property type="entry name" value="Retrovirus zinc finger-like domains"/>
    <property type="match status" value="1"/>
</dbReference>
<keyword evidence="2" id="KW-0863">Zinc-finger</keyword>
<dbReference type="InterPro" id="IPR005162">
    <property type="entry name" value="Retrotrans_gag_dom"/>
</dbReference>
<feature type="compositionally biased region" description="Polar residues" evidence="3">
    <location>
        <begin position="19"/>
        <end position="35"/>
    </location>
</feature>
<comment type="caution">
    <text evidence="5">The sequence shown here is derived from an EMBL/GenBank/DDBJ whole genome shotgun (WGS) entry which is preliminary data.</text>
</comment>
<keyword evidence="1" id="KW-0507">mRNA processing</keyword>
<dbReference type="Pfam" id="PF03732">
    <property type="entry name" value="Retrotrans_gag"/>
    <property type="match status" value="1"/>
</dbReference>
<dbReference type="GO" id="GO:0003676">
    <property type="term" value="F:nucleic acid binding"/>
    <property type="evidence" value="ECO:0007669"/>
    <property type="project" value="InterPro"/>
</dbReference>
<proteinExistence type="predicted"/>
<dbReference type="AlphaFoldDB" id="A0A5N5QLG9"/>
<evidence type="ECO:0000313" key="5">
    <source>
        <dbReference type="EMBL" id="KAB5592147.1"/>
    </source>
</evidence>
<dbReference type="Pfam" id="PF08284">
    <property type="entry name" value="RVP_2"/>
    <property type="match status" value="1"/>
</dbReference>
<dbReference type="OrthoDB" id="2802569at2759"/>
<keyword evidence="2" id="KW-0479">Metal-binding</keyword>
<dbReference type="PANTHER" id="PTHR15503:SF22">
    <property type="entry name" value="TRANSPOSON TY3-I GAG POLYPROTEIN"/>
    <property type="match status" value="1"/>
</dbReference>
<dbReference type="PROSITE" id="PS50158">
    <property type="entry name" value="ZF_CCHC"/>
    <property type="match status" value="1"/>
</dbReference>
<feature type="region of interest" description="Disordered" evidence="3">
    <location>
        <begin position="221"/>
        <end position="311"/>
    </location>
</feature>
<evidence type="ECO:0000256" key="1">
    <source>
        <dbReference type="ARBA" id="ARBA00022664"/>
    </source>
</evidence>
<feature type="region of interest" description="Disordered" evidence="3">
    <location>
        <begin position="1"/>
        <end position="75"/>
    </location>
</feature>
<protein>
    <submittedName>
        <fullName evidence="5">Transposon Tf2-1 polyprotein</fullName>
    </submittedName>
</protein>
<dbReference type="Gene3D" id="2.40.70.10">
    <property type="entry name" value="Acid Proteases"/>
    <property type="match status" value="1"/>
</dbReference>
<dbReference type="SUPFAM" id="SSF50630">
    <property type="entry name" value="Acid proteases"/>
    <property type="match status" value="1"/>
</dbReference>
<feature type="compositionally biased region" description="Basic and acidic residues" evidence="3">
    <location>
        <begin position="280"/>
        <end position="299"/>
    </location>
</feature>
<dbReference type="CDD" id="cd00303">
    <property type="entry name" value="retropepsin_like"/>
    <property type="match status" value="1"/>
</dbReference>